<dbReference type="CDD" id="cd01949">
    <property type="entry name" value="GGDEF"/>
    <property type="match status" value="1"/>
</dbReference>
<dbReference type="InterPro" id="IPR050469">
    <property type="entry name" value="Diguanylate_Cyclase"/>
</dbReference>
<evidence type="ECO:0000256" key="2">
    <source>
        <dbReference type="ARBA" id="ARBA00004665"/>
    </source>
</evidence>
<evidence type="ECO:0000256" key="3">
    <source>
        <dbReference type="ARBA" id="ARBA00012528"/>
    </source>
</evidence>
<comment type="pathway">
    <text evidence="2">Purine metabolism; 3',5'-cyclic di-GMP biosynthesis.</text>
</comment>
<comment type="cofactor">
    <cofactor evidence="1">
        <name>Mg(2+)</name>
        <dbReference type="ChEBI" id="CHEBI:18420"/>
    </cofactor>
</comment>
<evidence type="ECO:0000256" key="4">
    <source>
        <dbReference type="ARBA" id="ARBA00034247"/>
    </source>
</evidence>
<feature type="transmembrane region" description="Helical" evidence="5">
    <location>
        <begin position="58"/>
        <end position="76"/>
    </location>
</feature>
<dbReference type="EC" id="2.7.7.65" evidence="3"/>
<dbReference type="GO" id="GO:0043709">
    <property type="term" value="P:cell adhesion involved in single-species biofilm formation"/>
    <property type="evidence" value="ECO:0007669"/>
    <property type="project" value="TreeGrafter"/>
</dbReference>
<organism evidence="7 8">
    <name type="scientific">Serratia fonticola</name>
    <dbReference type="NCBI Taxonomy" id="47917"/>
    <lineage>
        <taxon>Bacteria</taxon>
        <taxon>Pseudomonadati</taxon>
        <taxon>Pseudomonadota</taxon>
        <taxon>Gammaproteobacteria</taxon>
        <taxon>Enterobacterales</taxon>
        <taxon>Yersiniaceae</taxon>
        <taxon>Serratia</taxon>
    </lineage>
</organism>
<dbReference type="Pfam" id="PF17178">
    <property type="entry name" value="MASE5"/>
    <property type="match status" value="1"/>
</dbReference>
<dbReference type="Pfam" id="PF00990">
    <property type="entry name" value="GGDEF"/>
    <property type="match status" value="1"/>
</dbReference>
<protein>
    <recommendedName>
        <fullName evidence="3">diguanylate cyclase</fullName>
        <ecNumber evidence="3">2.7.7.65</ecNumber>
    </recommendedName>
</protein>
<dbReference type="GO" id="GO:1902201">
    <property type="term" value="P:negative regulation of bacterial-type flagellum-dependent cell motility"/>
    <property type="evidence" value="ECO:0007669"/>
    <property type="project" value="TreeGrafter"/>
</dbReference>
<sequence>MKDRKYAAWVAKEKRKSTFHSFDWFLLVNALFSFYLFLQRLGSGLYESLSHLLRSAPAISGVMLVSFVTYMVLRVLRPYGEKARWWGLIASVTVLSLCWCAAFHHLIVMDNVTLVYPLLIGLVFASLIPFYLSPLLLCLFTIPILVMSISENIILRGAASVANVFSYLLMLFLIYSAKRMLEKWFMLAIERERENKQLIDRLGKLANRDPLTGLANRRYFSNYFDSVFSREAESREPFAIILLDVDFFKKYNDHYGHQMGDECLIRLAECFENSVRRSQDLVARYGGEEFIILLPKADRAEAIAVAERIKSQVAAIAIPHEGSDVGQWVTVSQGLALWRADVGREQLVEMADKALYQTKANGRNGYTLAEKG</sequence>
<dbReference type="InterPro" id="IPR000160">
    <property type="entry name" value="GGDEF_dom"/>
</dbReference>
<dbReference type="AlphaFoldDB" id="A0A3S4WWR0"/>
<feature type="transmembrane region" description="Helical" evidence="5">
    <location>
        <begin position="114"/>
        <end position="146"/>
    </location>
</feature>
<gene>
    <name evidence="7" type="primary">cph2_3</name>
    <name evidence="7" type="ORF">NCTC13193_04962</name>
</gene>
<keyword evidence="5" id="KW-1133">Transmembrane helix</keyword>
<dbReference type="Proteomes" id="UP000270487">
    <property type="component" value="Chromosome"/>
</dbReference>
<feature type="transmembrane region" description="Helical" evidence="5">
    <location>
        <begin position="88"/>
        <end position="108"/>
    </location>
</feature>
<dbReference type="GO" id="GO:0052621">
    <property type="term" value="F:diguanylate cyclase activity"/>
    <property type="evidence" value="ECO:0007669"/>
    <property type="project" value="UniProtKB-EC"/>
</dbReference>
<dbReference type="EMBL" id="LR134492">
    <property type="protein sequence ID" value="VEI75428.1"/>
    <property type="molecule type" value="Genomic_DNA"/>
</dbReference>
<feature type="transmembrane region" description="Helical" evidence="5">
    <location>
        <begin position="153"/>
        <end position="175"/>
    </location>
</feature>
<keyword evidence="5" id="KW-0812">Transmembrane</keyword>
<dbReference type="FunFam" id="3.30.70.270:FF:000001">
    <property type="entry name" value="Diguanylate cyclase domain protein"/>
    <property type="match status" value="1"/>
</dbReference>
<proteinExistence type="predicted"/>
<evidence type="ECO:0000256" key="1">
    <source>
        <dbReference type="ARBA" id="ARBA00001946"/>
    </source>
</evidence>
<dbReference type="PANTHER" id="PTHR45138:SF9">
    <property type="entry name" value="DIGUANYLATE CYCLASE DGCM-RELATED"/>
    <property type="match status" value="1"/>
</dbReference>
<keyword evidence="5" id="KW-0472">Membrane</keyword>
<evidence type="ECO:0000259" key="6">
    <source>
        <dbReference type="PROSITE" id="PS50887"/>
    </source>
</evidence>
<dbReference type="SMART" id="SM00267">
    <property type="entry name" value="GGDEF"/>
    <property type="match status" value="1"/>
</dbReference>
<dbReference type="InterPro" id="IPR043128">
    <property type="entry name" value="Rev_trsase/Diguanyl_cyclase"/>
</dbReference>
<evidence type="ECO:0000256" key="5">
    <source>
        <dbReference type="SAM" id="Phobius"/>
    </source>
</evidence>
<dbReference type="GO" id="GO:0005886">
    <property type="term" value="C:plasma membrane"/>
    <property type="evidence" value="ECO:0007669"/>
    <property type="project" value="TreeGrafter"/>
</dbReference>
<dbReference type="NCBIfam" id="TIGR00254">
    <property type="entry name" value="GGDEF"/>
    <property type="match status" value="1"/>
</dbReference>
<dbReference type="InterPro" id="IPR029787">
    <property type="entry name" value="Nucleotide_cyclase"/>
</dbReference>
<reference evidence="7 8" key="1">
    <citation type="submission" date="2018-12" db="EMBL/GenBank/DDBJ databases">
        <authorList>
            <consortium name="Pathogen Informatics"/>
        </authorList>
    </citation>
    <scope>NUCLEOTIDE SEQUENCE [LARGE SCALE GENOMIC DNA]</scope>
    <source>
        <strain evidence="7 8">NCTC13193</strain>
    </source>
</reference>
<comment type="catalytic activity">
    <reaction evidence="4">
        <text>2 GTP = 3',3'-c-di-GMP + 2 diphosphate</text>
        <dbReference type="Rhea" id="RHEA:24898"/>
        <dbReference type="ChEBI" id="CHEBI:33019"/>
        <dbReference type="ChEBI" id="CHEBI:37565"/>
        <dbReference type="ChEBI" id="CHEBI:58805"/>
        <dbReference type="EC" id="2.7.7.65"/>
    </reaction>
</comment>
<evidence type="ECO:0000313" key="7">
    <source>
        <dbReference type="EMBL" id="VEI75428.1"/>
    </source>
</evidence>
<evidence type="ECO:0000313" key="8">
    <source>
        <dbReference type="Proteomes" id="UP000270487"/>
    </source>
</evidence>
<dbReference type="PANTHER" id="PTHR45138">
    <property type="entry name" value="REGULATORY COMPONENTS OF SENSORY TRANSDUCTION SYSTEM"/>
    <property type="match status" value="1"/>
</dbReference>
<feature type="transmembrane region" description="Helical" evidence="5">
    <location>
        <begin position="21"/>
        <end position="38"/>
    </location>
</feature>
<dbReference type="SUPFAM" id="SSF55073">
    <property type="entry name" value="Nucleotide cyclase"/>
    <property type="match status" value="1"/>
</dbReference>
<name>A0A3S4WWR0_SERFO</name>
<dbReference type="InterPro" id="IPR033444">
    <property type="entry name" value="MASE5"/>
</dbReference>
<dbReference type="Gene3D" id="3.30.70.270">
    <property type="match status" value="1"/>
</dbReference>
<dbReference type="RefSeq" id="WP_141132956.1">
    <property type="nucleotide sequence ID" value="NZ_CAMKUD010000002.1"/>
</dbReference>
<feature type="domain" description="GGDEF" evidence="6">
    <location>
        <begin position="236"/>
        <end position="371"/>
    </location>
</feature>
<accession>A0A3S4WWR0</accession>
<dbReference type="PROSITE" id="PS50887">
    <property type="entry name" value="GGDEF"/>
    <property type="match status" value="1"/>
</dbReference>